<evidence type="ECO:0000256" key="9">
    <source>
        <dbReference type="ARBA" id="ARBA00023014"/>
    </source>
</evidence>
<keyword evidence="5" id="KW-0949">S-adenosyl-L-methionine</keyword>
<dbReference type="InterPro" id="IPR050105">
    <property type="entry name" value="MoCo_biosynth_MoaA/MoaC"/>
</dbReference>
<dbReference type="UniPathway" id="UPA00344"/>
<dbReference type="PROSITE" id="PS51918">
    <property type="entry name" value="RADICAL_SAM"/>
    <property type="match status" value="1"/>
</dbReference>
<proteinExistence type="predicted"/>
<keyword evidence="4" id="KW-0004">4Fe-4S</keyword>
<dbReference type="InterPro" id="IPR013785">
    <property type="entry name" value="Aldolase_TIM"/>
</dbReference>
<evidence type="ECO:0000256" key="4">
    <source>
        <dbReference type="ARBA" id="ARBA00022485"/>
    </source>
</evidence>
<keyword evidence="12" id="KW-0456">Lyase</keyword>
<keyword evidence="10" id="KW-0342">GTP-binding</keyword>
<dbReference type="SMART" id="SM00729">
    <property type="entry name" value="Elp3"/>
    <property type="match status" value="1"/>
</dbReference>
<dbReference type="GO" id="GO:0061799">
    <property type="term" value="F:cyclic pyranopterin monophosphate synthase activity"/>
    <property type="evidence" value="ECO:0007669"/>
    <property type="project" value="TreeGrafter"/>
</dbReference>
<feature type="region of interest" description="Disordered" evidence="14">
    <location>
        <begin position="77"/>
        <end position="108"/>
    </location>
</feature>
<dbReference type="SFLD" id="SFLDS00029">
    <property type="entry name" value="Radical_SAM"/>
    <property type="match status" value="1"/>
</dbReference>
<evidence type="ECO:0000256" key="5">
    <source>
        <dbReference type="ARBA" id="ARBA00022691"/>
    </source>
</evidence>
<feature type="compositionally biased region" description="Polar residues" evidence="14">
    <location>
        <begin position="81"/>
        <end position="91"/>
    </location>
</feature>
<feature type="region of interest" description="Disordered" evidence="14">
    <location>
        <begin position="120"/>
        <end position="151"/>
    </location>
</feature>
<evidence type="ECO:0000256" key="13">
    <source>
        <dbReference type="ARBA" id="ARBA00048697"/>
    </source>
</evidence>
<reference evidence="16" key="1">
    <citation type="submission" date="2020-10" db="EMBL/GenBank/DDBJ databases">
        <title>Unveiling of a novel bifunctional photoreceptor, Dualchrome1, isolated from a cosmopolitan green alga.</title>
        <authorList>
            <person name="Suzuki S."/>
            <person name="Kawachi M."/>
        </authorList>
    </citation>
    <scope>NUCLEOTIDE SEQUENCE</scope>
    <source>
        <strain evidence="16">NIES 2893</strain>
    </source>
</reference>
<dbReference type="SFLD" id="SFLDG01067">
    <property type="entry name" value="SPASM/twitch_domain_containing"/>
    <property type="match status" value="1"/>
</dbReference>
<dbReference type="GO" id="GO:0061798">
    <property type="term" value="F:GTP 3',8'-cyclase activity"/>
    <property type="evidence" value="ECO:0007669"/>
    <property type="project" value="UniProtKB-EC"/>
</dbReference>
<keyword evidence="9" id="KW-0411">Iron-sulfur</keyword>
<dbReference type="CDD" id="cd21117">
    <property type="entry name" value="Twitch_MoaA"/>
    <property type="match status" value="1"/>
</dbReference>
<keyword evidence="7" id="KW-0547">Nucleotide-binding</keyword>
<dbReference type="InterPro" id="IPR040064">
    <property type="entry name" value="MoaA-like"/>
</dbReference>
<evidence type="ECO:0000256" key="12">
    <source>
        <dbReference type="ARBA" id="ARBA00023239"/>
    </source>
</evidence>
<keyword evidence="6" id="KW-0479">Metal-binding</keyword>
<dbReference type="SUPFAM" id="SSF102114">
    <property type="entry name" value="Radical SAM enzymes"/>
    <property type="match status" value="1"/>
</dbReference>
<dbReference type="PANTHER" id="PTHR22960:SF0">
    <property type="entry name" value="MOLYBDENUM COFACTOR BIOSYNTHESIS PROTEIN 1"/>
    <property type="match status" value="1"/>
</dbReference>
<evidence type="ECO:0000259" key="15">
    <source>
        <dbReference type="PROSITE" id="PS51918"/>
    </source>
</evidence>
<comment type="catalytic activity">
    <reaction evidence="13">
        <text>GTP + AH2 + S-adenosyl-L-methionine = (8S)-3',8-cyclo-7,8-dihydroguanosine 5'-triphosphate + 5'-deoxyadenosine + L-methionine + A + H(+)</text>
        <dbReference type="Rhea" id="RHEA:49576"/>
        <dbReference type="ChEBI" id="CHEBI:13193"/>
        <dbReference type="ChEBI" id="CHEBI:15378"/>
        <dbReference type="ChEBI" id="CHEBI:17319"/>
        <dbReference type="ChEBI" id="CHEBI:17499"/>
        <dbReference type="ChEBI" id="CHEBI:37565"/>
        <dbReference type="ChEBI" id="CHEBI:57844"/>
        <dbReference type="ChEBI" id="CHEBI:59789"/>
        <dbReference type="ChEBI" id="CHEBI:131766"/>
        <dbReference type="EC" id="4.1.99.22"/>
    </reaction>
</comment>
<name>A0A830HU55_9CHLO</name>
<dbReference type="InterPro" id="IPR010505">
    <property type="entry name" value="MoaA_twitch"/>
</dbReference>
<feature type="domain" description="Radical SAM core" evidence="15">
    <location>
        <begin position="164"/>
        <end position="398"/>
    </location>
</feature>
<dbReference type="EC" id="4.1.99.22" evidence="3"/>
<dbReference type="CDD" id="cd01335">
    <property type="entry name" value="Radical_SAM"/>
    <property type="match status" value="1"/>
</dbReference>
<accession>A0A830HU55</accession>
<dbReference type="GO" id="GO:0051539">
    <property type="term" value="F:4 iron, 4 sulfur cluster binding"/>
    <property type="evidence" value="ECO:0007669"/>
    <property type="project" value="UniProtKB-KW"/>
</dbReference>
<evidence type="ECO:0000256" key="1">
    <source>
        <dbReference type="ARBA" id="ARBA00001966"/>
    </source>
</evidence>
<keyword evidence="11" id="KW-0501">Molybdenum cofactor biosynthesis</keyword>
<dbReference type="GO" id="GO:0046872">
    <property type="term" value="F:metal ion binding"/>
    <property type="evidence" value="ECO:0007669"/>
    <property type="project" value="UniProtKB-KW"/>
</dbReference>
<dbReference type="InterPro" id="IPR007197">
    <property type="entry name" value="rSAM"/>
</dbReference>
<dbReference type="AlphaFoldDB" id="A0A830HU55"/>
<evidence type="ECO:0000256" key="14">
    <source>
        <dbReference type="SAM" id="MobiDB-lite"/>
    </source>
</evidence>
<dbReference type="PROSITE" id="PS01305">
    <property type="entry name" value="MOAA_NIFB_PQQE"/>
    <property type="match status" value="1"/>
</dbReference>
<dbReference type="OrthoDB" id="429626at2759"/>
<dbReference type="InterPro" id="IPR000385">
    <property type="entry name" value="MoaA_NifB_PqqE_Fe-S-bd_CS"/>
</dbReference>
<evidence type="ECO:0000256" key="8">
    <source>
        <dbReference type="ARBA" id="ARBA00023004"/>
    </source>
</evidence>
<evidence type="ECO:0000256" key="2">
    <source>
        <dbReference type="ARBA" id="ARBA00005046"/>
    </source>
</evidence>
<protein>
    <recommendedName>
        <fullName evidence="3">GTP 3',8-cyclase</fullName>
        <ecNumber evidence="3">4.1.99.22</ecNumber>
    </recommendedName>
</protein>
<dbReference type="InterPro" id="IPR058240">
    <property type="entry name" value="rSAM_sf"/>
</dbReference>
<organism evidence="16 17">
    <name type="scientific">Pycnococcus provasolii</name>
    <dbReference type="NCBI Taxonomy" id="41880"/>
    <lineage>
        <taxon>Eukaryota</taxon>
        <taxon>Viridiplantae</taxon>
        <taxon>Chlorophyta</taxon>
        <taxon>Pseudoscourfieldiophyceae</taxon>
        <taxon>Pseudoscourfieldiales</taxon>
        <taxon>Pycnococcaceae</taxon>
        <taxon>Pycnococcus</taxon>
    </lineage>
</organism>
<dbReference type="Pfam" id="PF06463">
    <property type="entry name" value="Mob_synth_C"/>
    <property type="match status" value="1"/>
</dbReference>
<dbReference type="NCBIfam" id="TIGR02666">
    <property type="entry name" value="moaA"/>
    <property type="match status" value="1"/>
</dbReference>
<evidence type="ECO:0000256" key="10">
    <source>
        <dbReference type="ARBA" id="ARBA00023134"/>
    </source>
</evidence>
<dbReference type="SFLD" id="SFLDG01383">
    <property type="entry name" value="cyclic_pyranopterin_phosphate"/>
    <property type="match status" value="1"/>
</dbReference>
<dbReference type="PANTHER" id="PTHR22960">
    <property type="entry name" value="MOLYBDOPTERIN COFACTOR SYNTHESIS PROTEIN A"/>
    <property type="match status" value="1"/>
</dbReference>
<evidence type="ECO:0000313" key="16">
    <source>
        <dbReference type="EMBL" id="GHP10225.1"/>
    </source>
</evidence>
<dbReference type="Proteomes" id="UP000660262">
    <property type="component" value="Unassembled WGS sequence"/>
</dbReference>
<dbReference type="Gene3D" id="3.20.20.70">
    <property type="entry name" value="Aldolase class I"/>
    <property type="match status" value="1"/>
</dbReference>
<sequence>MSMASMAGSLVSRGSSLHVLSALMSRCSGGTGMVAGRGSYPSCFPVFSRLTSLMMSSSSSSSSTSFSSSLASSAVSSSSSTQEQASAPSPTHDTKSSSQGVDDDSDDDARAMRRRWAEMGYEVDTTVGNEQRQRRQIHQQRRHSQQQQEINSVEFSKDAYLTDSFARVHNYLRISLTERCNLRCEYCMPVEGVPLSPDGNLMTAEETMRLASLFVRLGVTKIRLTGGEPTVRRDIVQIVEGLGNLQKHGLQSLAMTTNGVKLTPRKVAQLADAGLQRVNISLDTLDANKFEKLARRPAEWHPRVVDAIHAASARLGATGGVGARANVKVNVVLMGGSNDDEIEDFVDLARDNRVDVRFIEYMPFTGNRFDREKLVSFDDTRRRVLAHAPELVRSASDDPSEVGKSYAPPPGSDSRFAGSVSFVTSMTQPFCGDCNRVRLLADGSLKVCLFGNAEVSLRDAMRRGDSDAQIASLIAEALGRKKARHAGLDALPHLPNRSMIQIGG</sequence>
<feature type="compositionally biased region" description="Basic residues" evidence="14">
    <location>
        <begin position="134"/>
        <end position="144"/>
    </location>
</feature>
<comment type="pathway">
    <text evidence="2">Cofactor biosynthesis; molybdopterin biosynthesis.</text>
</comment>
<evidence type="ECO:0000256" key="11">
    <source>
        <dbReference type="ARBA" id="ARBA00023150"/>
    </source>
</evidence>
<dbReference type="GO" id="GO:0005525">
    <property type="term" value="F:GTP binding"/>
    <property type="evidence" value="ECO:0007669"/>
    <property type="project" value="UniProtKB-KW"/>
</dbReference>
<evidence type="ECO:0000313" key="17">
    <source>
        <dbReference type="Proteomes" id="UP000660262"/>
    </source>
</evidence>
<evidence type="ECO:0000256" key="7">
    <source>
        <dbReference type="ARBA" id="ARBA00022741"/>
    </source>
</evidence>
<dbReference type="Pfam" id="PF04055">
    <property type="entry name" value="Radical_SAM"/>
    <property type="match status" value="1"/>
</dbReference>
<evidence type="ECO:0000256" key="3">
    <source>
        <dbReference type="ARBA" id="ARBA00012167"/>
    </source>
</evidence>
<gene>
    <name evidence="16" type="ORF">PPROV_000895700</name>
</gene>
<dbReference type="InterPro" id="IPR006638">
    <property type="entry name" value="Elp3/MiaA/NifB-like_rSAM"/>
</dbReference>
<dbReference type="SFLD" id="SFLDG01386">
    <property type="entry name" value="main_SPASM_domain-containing"/>
    <property type="match status" value="1"/>
</dbReference>
<keyword evidence="8" id="KW-0408">Iron</keyword>
<dbReference type="InterPro" id="IPR013483">
    <property type="entry name" value="MoaA"/>
</dbReference>
<dbReference type="GO" id="GO:0006777">
    <property type="term" value="P:Mo-molybdopterin cofactor biosynthetic process"/>
    <property type="evidence" value="ECO:0007669"/>
    <property type="project" value="UniProtKB-KW"/>
</dbReference>
<comment type="cofactor">
    <cofactor evidence="1">
        <name>[4Fe-4S] cluster</name>
        <dbReference type="ChEBI" id="CHEBI:49883"/>
    </cofactor>
</comment>
<dbReference type="EMBL" id="BNJQ01000028">
    <property type="protein sequence ID" value="GHP10225.1"/>
    <property type="molecule type" value="Genomic_DNA"/>
</dbReference>
<evidence type="ECO:0000256" key="6">
    <source>
        <dbReference type="ARBA" id="ARBA00022723"/>
    </source>
</evidence>
<keyword evidence="17" id="KW-1185">Reference proteome</keyword>
<comment type="caution">
    <text evidence="16">The sequence shown here is derived from an EMBL/GenBank/DDBJ whole genome shotgun (WGS) entry which is preliminary data.</text>
</comment>